<feature type="compositionally biased region" description="Pro residues" evidence="1">
    <location>
        <begin position="472"/>
        <end position="482"/>
    </location>
</feature>
<feature type="compositionally biased region" description="Low complexity" evidence="1">
    <location>
        <begin position="50"/>
        <end position="79"/>
    </location>
</feature>
<accession>A0ABU2L6N1</accession>
<feature type="transmembrane region" description="Helical" evidence="2">
    <location>
        <begin position="294"/>
        <end position="314"/>
    </location>
</feature>
<keyword evidence="2" id="KW-0472">Membrane</keyword>
<comment type="caution">
    <text evidence="3">The sequence shown here is derived from an EMBL/GenBank/DDBJ whole genome shotgun (WGS) entry which is preliminary data.</text>
</comment>
<sequence length="623" mass="64638">MPLATAPRALPRLRRPTRRPGRRSRAPWVWGAVAAVALLGALGGSPQTQPAAPVPAAASADPAPPVAAGAAAAPAAPAEPCDPVEEWDCIPEPLPRDPAPAPQEPDDGEEAEEPDTPDGPGGMAGWVFDGITSAINAFFTELATAALNPLLELLGETLLTTPTPDELPQVDRLWSNSWYIALSAYTVLVMAGGVIVMSYQTLQTQYSVREVAPRLAVGFLASALSLYFATRMIVIANALSGAVMGQGIDPDAPSVALTDMVLSSLGDAGMFTVLLGLAVAGFLVAVLVTYVIRVALITILLAGAPLALMCHALPQTEAIARWWWKAFAGLLGIQVAQSLTLVAALNVFLSSDGFTFIGSNPTGLANMLVALALFYILFKIPFWILSATRLSSGGGSIAGRLVRAYLTYKTFGLLRGAGRGGAPPRLAPGRRGPGPGPGPGRGGRRGGPSPGPAAAARRRGPRAGGPNMPARLPGPPRRPPGRPLFRAPHQQFTPPPYRATRAPAMAHFQAPNAPGQGGPARPGARPAAPPGQPVFRAPGQGRPAPRPGPRPAAPGRPRFQQPTNQPAQPPRKATRPPAAATFRSPAPQAGNVPAPHRRQPPPRPAFSSAPPPPPRPGRPSGNR</sequence>
<feature type="transmembrane region" description="Helical" evidence="2">
    <location>
        <begin position="361"/>
        <end position="384"/>
    </location>
</feature>
<keyword evidence="4" id="KW-1185">Reference proteome</keyword>
<feature type="transmembrane region" description="Helical" evidence="2">
    <location>
        <begin position="326"/>
        <end position="349"/>
    </location>
</feature>
<feature type="region of interest" description="Disordered" evidence="1">
    <location>
        <begin position="44"/>
        <end position="123"/>
    </location>
</feature>
<dbReference type="Pfam" id="PF19590">
    <property type="entry name" value="TrbL_3"/>
    <property type="match status" value="1"/>
</dbReference>
<feature type="compositionally biased region" description="Gly residues" evidence="1">
    <location>
        <begin position="439"/>
        <end position="448"/>
    </location>
</feature>
<dbReference type="PANTHER" id="PTHR48125:SF12">
    <property type="entry name" value="AT HOOK TRANSCRIPTION FACTOR FAMILY-RELATED"/>
    <property type="match status" value="1"/>
</dbReference>
<dbReference type="Proteomes" id="UP001183388">
    <property type="component" value="Unassembled WGS sequence"/>
</dbReference>
<gene>
    <name evidence="3" type="ORF">RM780_09610</name>
</gene>
<feature type="transmembrane region" description="Helical" evidence="2">
    <location>
        <begin position="211"/>
        <end position="230"/>
    </location>
</feature>
<feature type="compositionally biased region" description="Pro residues" evidence="1">
    <location>
        <begin position="544"/>
        <end position="554"/>
    </location>
</feature>
<dbReference type="EMBL" id="JAVREN010000010">
    <property type="protein sequence ID" value="MDT0307218.1"/>
    <property type="molecule type" value="Genomic_DNA"/>
</dbReference>
<protein>
    <submittedName>
        <fullName evidence="3">Uncharacterized protein</fullName>
    </submittedName>
</protein>
<dbReference type="PANTHER" id="PTHR48125">
    <property type="entry name" value="LP07818P1"/>
    <property type="match status" value="1"/>
</dbReference>
<keyword evidence="2" id="KW-0812">Transmembrane</keyword>
<feature type="compositionally biased region" description="Acidic residues" evidence="1">
    <location>
        <begin position="104"/>
        <end position="116"/>
    </location>
</feature>
<dbReference type="InterPro" id="IPR045782">
    <property type="entry name" value="TrbL_3"/>
</dbReference>
<feature type="region of interest" description="Disordered" evidence="1">
    <location>
        <begin position="1"/>
        <end position="27"/>
    </location>
</feature>
<feature type="transmembrane region" description="Helical" evidence="2">
    <location>
        <begin position="268"/>
        <end position="287"/>
    </location>
</feature>
<keyword evidence="2" id="KW-1133">Transmembrane helix</keyword>
<feature type="region of interest" description="Disordered" evidence="1">
    <location>
        <begin position="419"/>
        <end position="623"/>
    </location>
</feature>
<organism evidence="3 4">
    <name type="scientific">Streptomyces boetiae</name>
    <dbReference type="NCBI Taxonomy" id="3075541"/>
    <lineage>
        <taxon>Bacteria</taxon>
        <taxon>Bacillati</taxon>
        <taxon>Actinomycetota</taxon>
        <taxon>Actinomycetes</taxon>
        <taxon>Kitasatosporales</taxon>
        <taxon>Streptomycetaceae</taxon>
        <taxon>Streptomyces</taxon>
    </lineage>
</organism>
<evidence type="ECO:0000313" key="4">
    <source>
        <dbReference type="Proteomes" id="UP001183388"/>
    </source>
</evidence>
<feature type="compositionally biased region" description="Low complexity" evidence="1">
    <location>
        <begin position="533"/>
        <end position="543"/>
    </location>
</feature>
<feature type="compositionally biased region" description="Low complexity" evidence="1">
    <location>
        <begin position="575"/>
        <end position="587"/>
    </location>
</feature>
<feature type="compositionally biased region" description="Low complexity" evidence="1">
    <location>
        <begin position="498"/>
        <end position="514"/>
    </location>
</feature>
<feature type="compositionally biased region" description="Low complexity" evidence="1">
    <location>
        <begin position="1"/>
        <end position="10"/>
    </location>
</feature>
<name>A0ABU2L6N1_9ACTN</name>
<dbReference type="RefSeq" id="WP_311630160.1">
    <property type="nucleotide sequence ID" value="NZ_JAVREN010000010.1"/>
</dbReference>
<feature type="compositionally biased region" description="Pro residues" evidence="1">
    <location>
        <begin position="92"/>
        <end position="103"/>
    </location>
</feature>
<feature type="transmembrane region" description="Helical" evidence="2">
    <location>
        <begin position="178"/>
        <end position="199"/>
    </location>
</feature>
<evidence type="ECO:0000313" key="3">
    <source>
        <dbReference type="EMBL" id="MDT0307218.1"/>
    </source>
</evidence>
<proteinExistence type="predicted"/>
<evidence type="ECO:0000256" key="2">
    <source>
        <dbReference type="SAM" id="Phobius"/>
    </source>
</evidence>
<evidence type="ECO:0000256" key="1">
    <source>
        <dbReference type="SAM" id="MobiDB-lite"/>
    </source>
</evidence>
<feature type="compositionally biased region" description="Basic residues" evidence="1">
    <location>
        <begin position="11"/>
        <end position="25"/>
    </location>
</feature>
<reference evidence="4" key="1">
    <citation type="submission" date="2023-07" db="EMBL/GenBank/DDBJ databases">
        <title>30 novel species of actinomycetes from the DSMZ collection.</title>
        <authorList>
            <person name="Nouioui I."/>
        </authorList>
    </citation>
    <scope>NUCLEOTIDE SEQUENCE [LARGE SCALE GENOMIC DNA]</scope>
    <source>
        <strain evidence="4">DSM 44917</strain>
    </source>
</reference>
<feature type="compositionally biased region" description="Pro residues" evidence="1">
    <location>
        <begin position="601"/>
        <end position="617"/>
    </location>
</feature>